<organism evidence="1 2">
    <name type="scientific">Candidatus Shapirobacteria bacterium CG06_land_8_20_14_3_00_40_12</name>
    <dbReference type="NCBI Taxonomy" id="1974881"/>
    <lineage>
        <taxon>Bacteria</taxon>
        <taxon>Candidatus Shapironibacteriota</taxon>
    </lineage>
</organism>
<name>A0A2M7ARI9_9BACT</name>
<dbReference type="EMBL" id="PEWA01000049">
    <property type="protein sequence ID" value="PIU73220.1"/>
    <property type="molecule type" value="Genomic_DNA"/>
</dbReference>
<comment type="caution">
    <text evidence="1">The sequence shown here is derived from an EMBL/GenBank/DDBJ whole genome shotgun (WGS) entry which is preliminary data.</text>
</comment>
<dbReference type="AlphaFoldDB" id="A0A2M7ARI9"/>
<gene>
    <name evidence="1" type="ORF">COS78_03565</name>
</gene>
<reference evidence="2" key="1">
    <citation type="submission" date="2017-09" db="EMBL/GenBank/DDBJ databases">
        <title>Depth-based differentiation of microbial function through sediment-hosted aquifers and enrichment of novel symbionts in the deep terrestrial subsurface.</title>
        <authorList>
            <person name="Probst A.J."/>
            <person name="Ladd B."/>
            <person name="Jarett J.K."/>
            <person name="Geller-Mcgrath D.E."/>
            <person name="Sieber C.M.K."/>
            <person name="Emerson J.B."/>
            <person name="Anantharaman K."/>
            <person name="Thomas B.C."/>
            <person name="Malmstrom R."/>
            <person name="Stieglmeier M."/>
            <person name="Klingl A."/>
            <person name="Woyke T."/>
            <person name="Ryan C.M."/>
            <person name="Banfield J.F."/>
        </authorList>
    </citation>
    <scope>NUCLEOTIDE SEQUENCE [LARGE SCALE GENOMIC DNA]</scope>
</reference>
<evidence type="ECO:0008006" key="3">
    <source>
        <dbReference type="Google" id="ProtNLM"/>
    </source>
</evidence>
<evidence type="ECO:0000313" key="2">
    <source>
        <dbReference type="Proteomes" id="UP000231407"/>
    </source>
</evidence>
<protein>
    <recommendedName>
        <fullName evidence="3">Type II toxin-antitoxin system antitoxin, RelB/DinJ family</fullName>
    </recommendedName>
</protein>
<sequence length="95" mass="10754">MNTTIVQVPISKSFRDEMVEKANDLGFSSLQDLIRFTLTQIKNNLIVPKMVSIPTIQLSPKAAARYDKMAEEMETGKVKGRSFDNVPDMIKYLES</sequence>
<evidence type="ECO:0000313" key="1">
    <source>
        <dbReference type="EMBL" id="PIU73220.1"/>
    </source>
</evidence>
<proteinExistence type="predicted"/>
<accession>A0A2M7ARI9</accession>
<dbReference type="Proteomes" id="UP000231407">
    <property type="component" value="Unassembled WGS sequence"/>
</dbReference>